<dbReference type="Pfam" id="PF01370">
    <property type="entry name" value="Epimerase"/>
    <property type="match status" value="1"/>
</dbReference>
<keyword evidence="9 10" id="KW-0119">Carbohydrate metabolism</keyword>
<dbReference type="AlphaFoldDB" id="A0A4Q7DLC1"/>
<gene>
    <name evidence="12" type="primary">galE</name>
    <name evidence="12" type="ORF">EQU50_00780</name>
</gene>
<evidence type="ECO:0000256" key="6">
    <source>
        <dbReference type="ARBA" id="ARBA00018569"/>
    </source>
</evidence>
<evidence type="ECO:0000256" key="10">
    <source>
        <dbReference type="RuleBase" id="RU366046"/>
    </source>
</evidence>
<protein>
    <recommendedName>
        <fullName evidence="6 10">UDP-glucose 4-epimerase</fullName>
        <ecNumber evidence="5 10">5.1.3.2</ecNumber>
    </recommendedName>
</protein>
<evidence type="ECO:0000313" key="13">
    <source>
        <dbReference type="Proteomes" id="UP000293550"/>
    </source>
</evidence>
<dbReference type="PANTHER" id="PTHR43725:SF53">
    <property type="entry name" value="UDP-ARABINOSE 4-EPIMERASE 1"/>
    <property type="match status" value="1"/>
</dbReference>
<dbReference type="GO" id="GO:0003978">
    <property type="term" value="F:UDP-glucose 4-epimerase activity"/>
    <property type="evidence" value="ECO:0007669"/>
    <property type="project" value="UniProtKB-UniRule"/>
</dbReference>
<dbReference type="Gene3D" id="3.40.50.720">
    <property type="entry name" value="NAD(P)-binding Rossmann-like Domain"/>
    <property type="match status" value="1"/>
</dbReference>
<dbReference type="RefSeq" id="WP_130153261.1">
    <property type="nucleotide sequence ID" value="NZ_SCFB01000001.1"/>
</dbReference>
<comment type="caution">
    <text evidence="12">The sequence shown here is derived from an EMBL/GenBank/DDBJ whole genome shotgun (WGS) entry which is preliminary data.</text>
</comment>
<dbReference type="OrthoDB" id="9801785at2"/>
<dbReference type="Proteomes" id="UP000293550">
    <property type="component" value="Unassembled WGS sequence"/>
</dbReference>
<dbReference type="CDD" id="cd05247">
    <property type="entry name" value="UDP_G4E_1_SDR_e"/>
    <property type="match status" value="1"/>
</dbReference>
<name>A0A4Q7DLC1_9PROT</name>
<organism evidence="12 13">
    <name type="scientific">Candidatus Finniella inopinata</name>
    <dbReference type="NCBI Taxonomy" id="1696036"/>
    <lineage>
        <taxon>Bacteria</taxon>
        <taxon>Pseudomonadati</taxon>
        <taxon>Pseudomonadota</taxon>
        <taxon>Alphaproteobacteria</taxon>
        <taxon>Holosporales</taxon>
        <taxon>Candidatus Paracaedibacteraceae</taxon>
        <taxon>Candidatus Finniella</taxon>
    </lineage>
</organism>
<dbReference type="EMBL" id="SCFB01000001">
    <property type="protein sequence ID" value="RZI47149.1"/>
    <property type="molecule type" value="Genomic_DNA"/>
</dbReference>
<evidence type="ECO:0000256" key="2">
    <source>
        <dbReference type="ARBA" id="ARBA00001911"/>
    </source>
</evidence>
<evidence type="ECO:0000256" key="8">
    <source>
        <dbReference type="ARBA" id="ARBA00023235"/>
    </source>
</evidence>
<keyword evidence="8 10" id="KW-0413">Isomerase</keyword>
<sequence length="321" mass="35854">MDRIILVTGGAGYIGSHVCCYLKQQGWNPVCFDNFSTGHEWAVKYGPLVKGDLLNPHDIYEAIQEHKPLAVMHLASFIQVGESVKDPLKYYQNNVTGMINLLNAMREGHVPYMIFSSSAAVYGNPEYTPIDEKNPCHPINPYGHSKLMIEQILKDCAQAYGIRSISLRYFNAAGAAPEEGLGEAHEPESHLIPLMIQAAQKGTFLKVFGNDYETRDGTCLRDYIHILDLADAHLKALEYLQKGGETASLNLGSGHGTTNLEMIQLLEKLFGARVPFEYGNRREGDPAELVSSYDKAKEILGWNPTRPIEQILNDAWKWSEK</sequence>
<dbReference type="InterPro" id="IPR005886">
    <property type="entry name" value="UDP_G4E"/>
</dbReference>
<evidence type="ECO:0000256" key="7">
    <source>
        <dbReference type="ARBA" id="ARBA00023027"/>
    </source>
</evidence>
<evidence type="ECO:0000256" key="5">
    <source>
        <dbReference type="ARBA" id="ARBA00013189"/>
    </source>
</evidence>
<dbReference type="SUPFAM" id="SSF51735">
    <property type="entry name" value="NAD(P)-binding Rossmann-fold domains"/>
    <property type="match status" value="1"/>
</dbReference>
<comment type="similarity">
    <text evidence="4 10">Belongs to the NAD(P)-dependent epimerase/dehydratase family.</text>
</comment>
<dbReference type="GO" id="GO:0006012">
    <property type="term" value="P:galactose metabolic process"/>
    <property type="evidence" value="ECO:0007669"/>
    <property type="project" value="UniProtKB-UniPathway"/>
</dbReference>
<dbReference type="Gene3D" id="3.90.25.10">
    <property type="entry name" value="UDP-galactose 4-epimerase, domain 1"/>
    <property type="match status" value="1"/>
</dbReference>
<comment type="cofactor">
    <cofactor evidence="2 10">
        <name>NAD(+)</name>
        <dbReference type="ChEBI" id="CHEBI:57540"/>
    </cofactor>
</comment>
<proteinExistence type="inferred from homology"/>
<evidence type="ECO:0000256" key="9">
    <source>
        <dbReference type="ARBA" id="ARBA00023277"/>
    </source>
</evidence>
<dbReference type="UniPathway" id="UPA00214"/>
<comment type="pathway">
    <text evidence="3 10">Carbohydrate metabolism; galactose metabolism.</text>
</comment>
<keyword evidence="7 10" id="KW-0520">NAD</keyword>
<reference evidence="12 13" key="1">
    <citation type="submission" date="2018-10" db="EMBL/GenBank/DDBJ databases">
        <title>An updated phylogeny of the Alphaproteobacteria reveals that the parasitic Rickettsiales and Holosporales have independent origins.</title>
        <authorList>
            <person name="Munoz-Gomez S.A."/>
            <person name="Hess S."/>
            <person name="Burger G."/>
            <person name="Lang B.F."/>
            <person name="Susko E."/>
            <person name="Slamovits C.H."/>
            <person name="Roger A.J."/>
        </authorList>
    </citation>
    <scope>NUCLEOTIDE SEQUENCE [LARGE SCALE GENOMIC DNA]</scope>
    <source>
        <strain evidence="12">HOLO01</strain>
    </source>
</reference>
<dbReference type="EC" id="5.1.3.2" evidence="5 10"/>
<comment type="subunit">
    <text evidence="10">Homodimer.</text>
</comment>
<evidence type="ECO:0000256" key="1">
    <source>
        <dbReference type="ARBA" id="ARBA00000083"/>
    </source>
</evidence>
<dbReference type="InterPro" id="IPR001509">
    <property type="entry name" value="Epimerase_deHydtase"/>
</dbReference>
<feature type="domain" description="NAD-dependent epimerase/dehydratase" evidence="11">
    <location>
        <begin position="5"/>
        <end position="252"/>
    </location>
</feature>
<dbReference type="PANTHER" id="PTHR43725">
    <property type="entry name" value="UDP-GLUCOSE 4-EPIMERASE"/>
    <property type="match status" value="1"/>
</dbReference>
<evidence type="ECO:0000259" key="11">
    <source>
        <dbReference type="Pfam" id="PF01370"/>
    </source>
</evidence>
<evidence type="ECO:0000256" key="3">
    <source>
        <dbReference type="ARBA" id="ARBA00004947"/>
    </source>
</evidence>
<dbReference type="NCBIfam" id="TIGR01179">
    <property type="entry name" value="galE"/>
    <property type="match status" value="1"/>
</dbReference>
<dbReference type="InterPro" id="IPR036291">
    <property type="entry name" value="NAD(P)-bd_dom_sf"/>
</dbReference>
<keyword evidence="13" id="KW-1185">Reference proteome</keyword>
<evidence type="ECO:0000313" key="12">
    <source>
        <dbReference type="EMBL" id="RZI47149.1"/>
    </source>
</evidence>
<accession>A0A4Q7DLC1</accession>
<evidence type="ECO:0000256" key="4">
    <source>
        <dbReference type="ARBA" id="ARBA00007637"/>
    </source>
</evidence>
<comment type="catalytic activity">
    <reaction evidence="1 10">
        <text>UDP-alpha-D-glucose = UDP-alpha-D-galactose</text>
        <dbReference type="Rhea" id="RHEA:22168"/>
        <dbReference type="ChEBI" id="CHEBI:58885"/>
        <dbReference type="ChEBI" id="CHEBI:66914"/>
        <dbReference type="EC" id="5.1.3.2"/>
    </reaction>
</comment>